<dbReference type="Gene3D" id="3.10.350.10">
    <property type="entry name" value="LysM domain"/>
    <property type="match status" value="6"/>
</dbReference>
<dbReference type="PATRIC" id="fig|284581.3.peg.1408"/>
<evidence type="ECO:0000313" key="3">
    <source>
        <dbReference type="EMBL" id="KOO48196.1"/>
    </source>
</evidence>
<comment type="caution">
    <text evidence="3">The sequence shown here is derived from an EMBL/GenBank/DDBJ whole genome shotgun (WGS) entry which is preliminary data.</text>
</comment>
<dbReference type="InterPro" id="IPR018392">
    <property type="entry name" value="LysM"/>
</dbReference>
<dbReference type="Pfam" id="PF18013">
    <property type="entry name" value="Phage_lysozyme2"/>
    <property type="match status" value="1"/>
</dbReference>
<sequence>MNNVKIITEYFKDKDWTIAAIAGLLGNMEQESHIKPDISEYGSGRGYGLVQWTSTNKDVKGIDYIQQLLKTAGIPGDYRNIYTQLNLLNWHMYNGGQYLKTSSYPYTAKEFTQLKDPVLAARTFQRNFERPADLHPERDGMASGWYSYLTGNGNNDSGSGGSGGNDGGGSNTSTYTVKSGDTLSAIAAKFGVTVAQLQSWNNISNADVIKVGQVLKVKAPTSDGGSGGDSGGSGGDSTVSTYTVKSGDTLSGIAVKFGVTVAQLQSWNNISDADVIKIGQVLKVKAPTSGGGDSTVSTYTVKSGDTLSGIAVKFGVTVAQLQSWNNISNADVIKIGQVLKVKAPTSGGGDSTVSTYTVKSGDTLSGIAVKFGVTVAQLQSWNNISNADTIQIGQVLKVKAPTSGGGDSTVSTYTVKSGDTLSEIAVKFGVTVSQLQSWNNISNADTIQVGQVLKVKAPTSGSTNPTTYTVKSGDTLSGIAIKFGVTVTQLQSWNNITNANAIQIGQVLKVSK</sequence>
<feature type="domain" description="LysM" evidence="2">
    <location>
        <begin position="173"/>
        <end position="217"/>
    </location>
</feature>
<feature type="domain" description="LysM" evidence="2">
    <location>
        <begin position="411"/>
        <end position="455"/>
    </location>
</feature>
<dbReference type="STRING" id="284581.AMD01_05115"/>
<proteinExistence type="predicted"/>
<dbReference type="Proteomes" id="UP000037558">
    <property type="component" value="Unassembled WGS sequence"/>
</dbReference>
<feature type="domain" description="LysM" evidence="2">
    <location>
        <begin position="240"/>
        <end position="284"/>
    </location>
</feature>
<dbReference type="Gene3D" id="1.10.530.10">
    <property type="match status" value="1"/>
</dbReference>
<dbReference type="CDD" id="cd00118">
    <property type="entry name" value="LysM"/>
    <property type="match status" value="6"/>
</dbReference>
<dbReference type="Pfam" id="PF01476">
    <property type="entry name" value="LysM"/>
    <property type="match status" value="6"/>
</dbReference>
<dbReference type="SUPFAM" id="SSF54106">
    <property type="entry name" value="LysM domain"/>
    <property type="match status" value="6"/>
</dbReference>
<evidence type="ECO:0000256" key="1">
    <source>
        <dbReference type="SAM" id="MobiDB-lite"/>
    </source>
</evidence>
<name>A0A0M0LAW2_9BACI</name>
<feature type="domain" description="LysM" evidence="2">
    <location>
        <begin position="466"/>
        <end position="510"/>
    </location>
</feature>
<dbReference type="AlphaFoldDB" id="A0A0M0LAW2"/>
<feature type="domain" description="LysM" evidence="2">
    <location>
        <begin position="354"/>
        <end position="398"/>
    </location>
</feature>
<dbReference type="InterPro" id="IPR041219">
    <property type="entry name" value="Phage_lysozyme2"/>
</dbReference>
<dbReference type="PROSITE" id="PS51782">
    <property type="entry name" value="LYSM"/>
    <property type="match status" value="6"/>
</dbReference>
<feature type="domain" description="LysM" evidence="2">
    <location>
        <begin position="297"/>
        <end position="341"/>
    </location>
</feature>
<accession>A0A0M0LAW2</accession>
<dbReference type="InterPro" id="IPR036779">
    <property type="entry name" value="LysM_dom_sf"/>
</dbReference>
<organism evidence="3 4">
    <name type="scientific">Priestia koreensis</name>
    <dbReference type="NCBI Taxonomy" id="284581"/>
    <lineage>
        <taxon>Bacteria</taxon>
        <taxon>Bacillati</taxon>
        <taxon>Bacillota</taxon>
        <taxon>Bacilli</taxon>
        <taxon>Bacillales</taxon>
        <taxon>Bacillaceae</taxon>
        <taxon>Priestia</taxon>
    </lineage>
</organism>
<dbReference type="SMART" id="SM00257">
    <property type="entry name" value="LysM"/>
    <property type="match status" value="6"/>
</dbReference>
<dbReference type="GO" id="GO:0008932">
    <property type="term" value="F:lytic endotransglycosylase activity"/>
    <property type="evidence" value="ECO:0007669"/>
    <property type="project" value="TreeGrafter"/>
</dbReference>
<gene>
    <name evidence="3" type="ORF">AMD01_05115</name>
</gene>
<dbReference type="EMBL" id="LILC01000006">
    <property type="protein sequence ID" value="KOO48196.1"/>
    <property type="molecule type" value="Genomic_DNA"/>
</dbReference>
<dbReference type="PANTHER" id="PTHR33734">
    <property type="entry name" value="LYSM DOMAIN-CONTAINING GPI-ANCHORED PROTEIN 2"/>
    <property type="match status" value="1"/>
</dbReference>
<reference evidence="4" key="1">
    <citation type="submission" date="2015-08" db="EMBL/GenBank/DDBJ databases">
        <title>Fjat-14210 dsm16467.</title>
        <authorList>
            <person name="Liu B."/>
            <person name="Wang J."/>
            <person name="Zhu Y."/>
            <person name="Liu G."/>
            <person name="Chen Q."/>
            <person name="Chen Z."/>
            <person name="Lan J."/>
            <person name="Che J."/>
            <person name="Ge C."/>
            <person name="Shi H."/>
            <person name="Pan Z."/>
            <person name="Liu X."/>
        </authorList>
    </citation>
    <scope>NUCLEOTIDE SEQUENCE [LARGE SCALE GENOMIC DNA]</scope>
    <source>
        <strain evidence="4">DSM 16467</strain>
    </source>
</reference>
<dbReference type="PANTHER" id="PTHR33734:SF22">
    <property type="entry name" value="MEMBRANE-BOUND LYTIC MUREIN TRANSGLYCOSYLASE D"/>
    <property type="match status" value="1"/>
</dbReference>
<keyword evidence="4" id="KW-1185">Reference proteome</keyword>
<feature type="compositionally biased region" description="Gly residues" evidence="1">
    <location>
        <begin position="224"/>
        <end position="235"/>
    </location>
</feature>
<evidence type="ECO:0000313" key="4">
    <source>
        <dbReference type="Proteomes" id="UP000037558"/>
    </source>
</evidence>
<feature type="region of interest" description="Disordered" evidence="1">
    <location>
        <begin position="220"/>
        <end position="239"/>
    </location>
</feature>
<evidence type="ECO:0000259" key="2">
    <source>
        <dbReference type="PROSITE" id="PS51782"/>
    </source>
</evidence>
<protein>
    <recommendedName>
        <fullName evidence="2">LysM domain-containing protein</fullName>
    </recommendedName>
</protein>